<name>A0A495AC36_9BACI</name>
<organism evidence="1 2">
    <name type="scientific">Oceanobacillus halophilus</name>
    <dbReference type="NCBI Taxonomy" id="930130"/>
    <lineage>
        <taxon>Bacteria</taxon>
        <taxon>Bacillati</taxon>
        <taxon>Bacillota</taxon>
        <taxon>Bacilli</taxon>
        <taxon>Bacillales</taxon>
        <taxon>Bacillaceae</taxon>
        <taxon>Oceanobacillus</taxon>
    </lineage>
</organism>
<evidence type="ECO:0000313" key="1">
    <source>
        <dbReference type="EMBL" id="RKQ37551.1"/>
    </source>
</evidence>
<sequence>MSDSFTIRIFDLAKWSYIWIRTLINMYISLQFNSITLNYKFNNKMKDGQIKTFHQLGRFQNKIKNLIDKNHEVYVE</sequence>
<protein>
    <submittedName>
        <fullName evidence="1">Uncharacterized protein</fullName>
    </submittedName>
</protein>
<reference evidence="1 2" key="1">
    <citation type="journal article" date="2016" name="Int. J. Syst. Evol. Microbiol.">
        <title>Oceanobacillus halophilus sp. nov., a novel moderately halophilic bacterium from a hypersaline lake.</title>
        <authorList>
            <person name="Amoozegar M.A."/>
            <person name="Bagheri M."/>
            <person name="Makhdoumi A."/>
            <person name="Nikou M.M."/>
            <person name="Fazeli S.A.S."/>
            <person name="Schumann P."/>
            <person name="Sproer C."/>
            <person name="Sanchez-Porro C."/>
            <person name="Ventosa A."/>
        </authorList>
    </citation>
    <scope>NUCLEOTIDE SEQUENCE [LARGE SCALE GENOMIC DNA]</scope>
    <source>
        <strain evidence="1 2">DSM 23996</strain>
    </source>
</reference>
<dbReference type="EMBL" id="RBZP01000001">
    <property type="protein sequence ID" value="RKQ37551.1"/>
    <property type="molecule type" value="Genomic_DNA"/>
</dbReference>
<comment type="caution">
    <text evidence="1">The sequence shown here is derived from an EMBL/GenBank/DDBJ whole genome shotgun (WGS) entry which is preliminary data.</text>
</comment>
<accession>A0A495AC36</accession>
<keyword evidence="2" id="KW-1185">Reference proteome</keyword>
<evidence type="ECO:0000313" key="2">
    <source>
        <dbReference type="Proteomes" id="UP000269301"/>
    </source>
</evidence>
<dbReference type="AlphaFoldDB" id="A0A495AC36"/>
<gene>
    <name evidence="1" type="ORF">D8M06_01720</name>
</gene>
<dbReference type="Proteomes" id="UP000269301">
    <property type="component" value="Unassembled WGS sequence"/>
</dbReference>
<proteinExistence type="predicted"/>